<evidence type="ECO:0000256" key="2">
    <source>
        <dbReference type="ARBA" id="ARBA00011233"/>
    </source>
</evidence>
<keyword evidence="6 11" id="KW-0732">Signal</keyword>
<feature type="domain" description="Porin" evidence="12">
    <location>
        <begin position="9"/>
        <end position="333"/>
    </location>
</feature>
<name>A0ABS2CHE2_9NEIS</name>
<evidence type="ECO:0000256" key="6">
    <source>
        <dbReference type="ARBA" id="ARBA00022729"/>
    </source>
</evidence>
<evidence type="ECO:0000313" key="14">
    <source>
        <dbReference type="Proteomes" id="UP001195660"/>
    </source>
</evidence>
<dbReference type="PRINTS" id="PR00182">
    <property type="entry name" value="ECOLNEIPORIN"/>
</dbReference>
<evidence type="ECO:0000256" key="5">
    <source>
        <dbReference type="ARBA" id="ARBA00022692"/>
    </source>
</evidence>
<protein>
    <submittedName>
        <fullName evidence="13">Porin</fullName>
    </submittedName>
</protein>
<dbReference type="InterPro" id="IPR001702">
    <property type="entry name" value="Porin_Gram-ve"/>
</dbReference>
<evidence type="ECO:0000256" key="1">
    <source>
        <dbReference type="ARBA" id="ARBA00004571"/>
    </source>
</evidence>
<dbReference type="Pfam" id="PF13609">
    <property type="entry name" value="Porin_4"/>
    <property type="match status" value="1"/>
</dbReference>
<evidence type="ECO:0000256" key="4">
    <source>
        <dbReference type="ARBA" id="ARBA00022452"/>
    </source>
</evidence>
<dbReference type="PANTHER" id="PTHR34501:SF9">
    <property type="entry name" value="MAJOR OUTER MEMBRANE PROTEIN P.IA"/>
    <property type="match status" value="1"/>
</dbReference>
<feature type="chain" id="PRO_5047171720" evidence="11">
    <location>
        <begin position="21"/>
        <end position="362"/>
    </location>
</feature>
<keyword evidence="4" id="KW-1134">Transmembrane beta strand</keyword>
<keyword evidence="14" id="KW-1185">Reference proteome</keyword>
<dbReference type="InterPro" id="IPR050298">
    <property type="entry name" value="Gram-neg_bact_OMP"/>
</dbReference>
<reference evidence="13 14" key="1">
    <citation type="submission" date="2019-11" db="EMBL/GenBank/DDBJ databases">
        <title>Novel Deefgea species.</title>
        <authorList>
            <person name="Han J.-H."/>
        </authorList>
    </citation>
    <scope>NUCLEOTIDE SEQUENCE [LARGE SCALE GENOMIC DNA]</scope>
    <source>
        <strain evidence="13 14">LMG 24817</strain>
    </source>
</reference>
<gene>
    <name evidence="13" type="ORF">GM173_14575</name>
</gene>
<dbReference type="Gene3D" id="2.40.160.10">
    <property type="entry name" value="Porin"/>
    <property type="match status" value="1"/>
</dbReference>
<comment type="subunit">
    <text evidence="2">Homotrimer.</text>
</comment>
<keyword evidence="5" id="KW-0812">Transmembrane</keyword>
<organism evidence="13 14">
    <name type="scientific">Deefgea chitinilytica</name>
    <dbReference type="NCBI Taxonomy" id="570276"/>
    <lineage>
        <taxon>Bacteria</taxon>
        <taxon>Pseudomonadati</taxon>
        <taxon>Pseudomonadota</taxon>
        <taxon>Betaproteobacteria</taxon>
        <taxon>Neisseriales</taxon>
        <taxon>Chitinibacteraceae</taxon>
        <taxon>Deefgea</taxon>
    </lineage>
</organism>
<evidence type="ECO:0000259" key="12">
    <source>
        <dbReference type="Pfam" id="PF13609"/>
    </source>
</evidence>
<keyword evidence="10" id="KW-0998">Cell outer membrane</keyword>
<dbReference type="SUPFAM" id="SSF56935">
    <property type="entry name" value="Porins"/>
    <property type="match status" value="1"/>
</dbReference>
<keyword evidence="8" id="KW-0626">Porin</keyword>
<sequence length="362" mass="39388">MYKIIALSIAAAMASTAVNAEVTISGSIRTAFEYSNPDNVGTTSKTAKNDGSSKTQLVDQGSRIRFSGKDKLDFGGELVWVLENRFYVGDPYQKTSGAVWGSRDTYVGYKGDFGFGRFGKMDNAYKAAYKNIAPTIEGSINDTSSYMGTSQMLRRVGSRDGQVVYYETPNFNGFGAHGSWSIGDQTAAYDAHTYQLAAFWSNSMFNVGAAYSLSKDQTSDYKSSKISLKPASNGADVSSYMIGANAKYMDFGLGLTYENLTRDDGKKSRDQDSFAVAASYKLDKFNFLVTYVNVGDVDTLADSGGDQLSLGATYNLSKKSRIYATYTMLNNDKHASFTTESGYTVNNGQSVDLFSVGVRTDF</sequence>
<dbReference type="EMBL" id="WOFE01000011">
    <property type="protein sequence ID" value="MBM5572796.1"/>
    <property type="molecule type" value="Genomic_DNA"/>
</dbReference>
<evidence type="ECO:0000313" key="13">
    <source>
        <dbReference type="EMBL" id="MBM5572796.1"/>
    </source>
</evidence>
<feature type="signal peptide" evidence="11">
    <location>
        <begin position="1"/>
        <end position="20"/>
    </location>
</feature>
<comment type="caution">
    <text evidence="13">The sequence shown here is derived from an EMBL/GenBank/DDBJ whole genome shotgun (WGS) entry which is preliminary data.</text>
</comment>
<evidence type="ECO:0000256" key="10">
    <source>
        <dbReference type="ARBA" id="ARBA00023237"/>
    </source>
</evidence>
<dbReference type="CDD" id="cd00342">
    <property type="entry name" value="gram_neg_porins"/>
    <property type="match status" value="1"/>
</dbReference>
<proteinExistence type="predicted"/>
<evidence type="ECO:0000256" key="9">
    <source>
        <dbReference type="ARBA" id="ARBA00023136"/>
    </source>
</evidence>
<comment type="subcellular location">
    <subcellularLocation>
        <location evidence="1">Cell outer membrane</location>
        <topology evidence="1">Multi-pass membrane protein</topology>
    </subcellularLocation>
</comment>
<dbReference type="PANTHER" id="PTHR34501">
    <property type="entry name" value="PROTEIN YDDL-RELATED"/>
    <property type="match status" value="1"/>
</dbReference>
<keyword evidence="9" id="KW-0472">Membrane</keyword>
<accession>A0ABS2CHE2</accession>
<evidence type="ECO:0000256" key="7">
    <source>
        <dbReference type="ARBA" id="ARBA00023065"/>
    </source>
</evidence>
<dbReference type="RefSeq" id="WP_203572125.1">
    <property type="nucleotide sequence ID" value="NZ_WOFE01000011.1"/>
</dbReference>
<evidence type="ECO:0000256" key="3">
    <source>
        <dbReference type="ARBA" id="ARBA00022448"/>
    </source>
</evidence>
<evidence type="ECO:0000256" key="11">
    <source>
        <dbReference type="SAM" id="SignalP"/>
    </source>
</evidence>
<dbReference type="InterPro" id="IPR033900">
    <property type="entry name" value="Gram_neg_porin_domain"/>
</dbReference>
<evidence type="ECO:0000256" key="8">
    <source>
        <dbReference type="ARBA" id="ARBA00023114"/>
    </source>
</evidence>
<dbReference type="InterPro" id="IPR023614">
    <property type="entry name" value="Porin_dom_sf"/>
</dbReference>
<keyword evidence="7" id="KW-0406">Ion transport</keyword>
<dbReference type="Proteomes" id="UP001195660">
    <property type="component" value="Unassembled WGS sequence"/>
</dbReference>
<keyword evidence="3" id="KW-0813">Transport</keyword>